<feature type="domain" description="RRM" evidence="12">
    <location>
        <begin position="174"/>
        <end position="248"/>
    </location>
</feature>
<dbReference type="Proteomes" id="UP001061958">
    <property type="component" value="Unassembled WGS sequence"/>
</dbReference>
<keyword evidence="8" id="KW-0539">Nucleus</keyword>
<dbReference type="Gene3D" id="3.30.70.330">
    <property type="match status" value="2"/>
</dbReference>
<evidence type="ECO:0000256" key="3">
    <source>
        <dbReference type="ARBA" id="ARBA00022664"/>
    </source>
</evidence>
<reference evidence="13" key="2">
    <citation type="submission" date="2022-01" db="EMBL/GenBank/DDBJ databases">
        <authorList>
            <person name="Hirooka S."/>
            <person name="Miyagishima S.Y."/>
        </authorList>
    </citation>
    <scope>NUCLEOTIDE SEQUENCE</scope>
    <source>
        <strain evidence="13">NBRC 102759</strain>
    </source>
</reference>
<dbReference type="PROSITE" id="PS50102">
    <property type="entry name" value="RRM"/>
    <property type="match status" value="2"/>
</dbReference>
<evidence type="ECO:0000259" key="12">
    <source>
        <dbReference type="PROSITE" id="PS50102"/>
    </source>
</evidence>
<gene>
    <name evidence="13" type="ORF">GpartN1_g4250.t1</name>
</gene>
<protein>
    <recommendedName>
        <fullName evidence="12">RRM domain-containing protein</fullName>
    </recommendedName>
</protein>
<dbReference type="EMBL" id="BQMJ01000033">
    <property type="protein sequence ID" value="GJQ12459.1"/>
    <property type="molecule type" value="Genomic_DNA"/>
</dbReference>
<dbReference type="InterPro" id="IPR012677">
    <property type="entry name" value="Nucleotide-bd_a/b_plait_sf"/>
</dbReference>
<dbReference type="GO" id="GO:0003723">
    <property type="term" value="F:RNA binding"/>
    <property type="evidence" value="ECO:0007669"/>
    <property type="project" value="UniProtKB-UniRule"/>
</dbReference>
<keyword evidence="6 10" id="KW-0694">RNA-binding</keyword>
<dbReference type="FunFam" id="3.30.70.330:FF:000029">
    <property type="entry name" value="U2 small nuclear ribonucleoprotein B"/>
    <property type="match status" value="1"/>
</dbReference>
<proteinExistence type="inferred from homology"/>
<evidence type="ECO:0000256" key="1">
    <source>
        <dbReference type="ARBA" id="ARBA00004123"/>
    </source>
</evidence>
<evidence type="ECO:0000256" key="4">
    <source>
        <dbReference type="ARBA" id="ARBA00022728"/>
    </source>
</evidence>
<evidence type="ECO:0000313" key="14">
    <source>
        <dbReference type="Proteomes" id="UP001061958"/>
    </source>
</evidence>
<evidence type="ECO:0000256" key="6">
    <source>
        <dbReference type="ARBA" id="ARBA00022884"/>
    </source>
</evidence>
<dbReference type="InterPro" id="IPR035979">
    <property type="entry name" value="RBD_domain_sf"/>
</dbReference>
<feature type="region of interest" description="Disordered" evidence="11">
    <location>
        <begin position="1"/>
        <end position="28"/>
    </location>
</feature>
<evidence type="ECO:0000256" key="7">
    <source>
        <dbReference type="ARBA" id="ARBA00023187"/>
    </source>
</evidence>
<evidence type="ECO:0000256" key="11">
    <source>
        <dbReference type="SAM" id="MobiDB-lite"/>
    </source>
</evidence>
<evidence type="ECO:0000256" key="10">
    <source>
        <dbReference type="PROSITE-ProRule" id="PRU00176"/>
    </source>
</evidence>
<comment type="subcellular location">
    <subcellularLocation>
        <location evidence="1">Nucleus</location>
    </subcellularLocation>
</comment>
<keyword evidence="9" id="KW-0687">Ribonucleoprotein</keyword>
<comment type="similarity">
    <text evidence="2">Belongs to the RRM U1 A/B'' family.</text>
</comment>
<feature type="domain" description="RRM" evidence="12">
    <location>
        <begin position="38"/>
        <end position="117"/>
    </location>
</feature>
<keyword evidence="7" id="KW-0508">mRNA splicing</keyword>
<dbReference type="Pfam" id="PF00076">
    <property type="entry name" value="RRM_1"/>
    <property type="match status" value="2"/>
</dbReference>
<dbReference type="GO" id="GO:0005681">
    <property type="term" value="C:spliceosomal complex"/>
    <property type="evidence" value="ECO:0007669"/>
    <property type="project" value="UniProtKB-KW"/>
</dbReference>
<dbReference type="CDD" id="cd12247">
    <property type="entry name" value="RRM2_U1A_like"/>
    <property type="match status" value="1"/>
</dbReference>
<dbReference type="PANTHER" id="PTHR10501">
    <property type="entry name" value="U1 SMALL NUCLEAR RIBONUCLEOPROTEIN A/U2 SMALL NUCLEAR RIBONUCLEOPROTEIN B"/>
    <property type="match status" value="1"/>
</dbReference>
<dbReference type="CDD" id="cd12246">
    <property type="entry name" value="RRM1_U1A_like"/>
    <property type="match status" value="1"/>
</dbReference>
<organism evidence="13 14">
    <name type="scientific">Galdieria partita</name>
    <dbReference type="NCBI Taxonomy" id="83374"/>
    <lineage>
        <taxon>Eukaryota</taxon>
        <taxon>Rhodophyta</taxon>
        <taxon>Bangiophyceae</taxon>
        <taxon>Galdieriales</taxon>
        <taxon>Galdieriaceae</taxon>
        <taxon>Galdieria</taxon>
    </lineage>
</organism>
<keyword evidence="3" id="KW-0507">mRNA processing</keyword>
<accession>A0A9C7UQY8</accession>
<evidence type="ECO:0000256" key="9">
    <source>
        <dbReference type="ARBA" id="ARBA00023274"/>
    </source>
</evidence>
<evidence type="ECO:0000313" key="13">
    <source>
        <dbReference type="EMBL" id="GJQ12459.1"/>
    </source>
</evidence>
<dbReference type="GO" id="GO:0008380">
    <property type="term" value="P:RNA splicing"/>
    <property type="evidence" value="ECO:0007669"/>
    <property type="project" value="UniProtKB-KW"/>
</dbReference>
<dbReference type="SUPFAM" id="SSF54928">
    <property type="entry name" value="RNA-binding domain, RBD"/>
    <property type="match status" value="1"/>
</dbReference>
<keyword evidence="14" id="KW-1185">Reference proteome</keyword>
<keyword evidence="4" id="KW-0747">Spliceosome</keyword>
<dbReference type="AlphaFoldDB" id="A0A9C7UQY8"/>
<dbReference type="OrthoDB" id="1561at2759"/>
<evidence type="ECO:0000256" key="5">
    <source>
        <dbReference type="ARBA" id="ARBA00022737"/>
    </source>
</evidence>
<comment type="caution">
    <text evidence="13">The sequence shown here is derived from an EMBL/GenBank/DDBJ whole genome shotgun (WGS) entry which is preliminary data.</text>
</comment>
<feature type="region of interest" description="Disordered" evidence="11">
    <location>
        <begin position="131"/>
        <end position="155"/>
    </location>
</feature>
<evidence type="ECO:0000256" key="2">
    <source>
        <dbReference type="ARBA" id="ARBA00007243"/>
    </source>
</evidence>
<dbReference type="GO" id="GO:0030532">
    <property type="term" value="C:small nuclear ribonucleoprotein complex"/>
    <property type="evidence" value="ECO:0007669"/>
    <property type="project" value="UniProtKB-ARBA"/>
</dbReference>
<keyword evidence="5" id="KW-0677">Repeat</keyword>
<evidence type="ECO:0000256" key="8">
    <source>
        <dbReference type="ARBA" id="ARBA00023242"/>
    </source>
</evidence>
<dbReference type="GO" id="GO:0006397">
    <property type="term" value="P:mRNA processing"/>
    <property type="evidence" value="ECO:0007669"/>
    <property type="project" value="UniProtKB-KW"/>
</dbReference>
<dbReference type="FunFam" id="3.30.70.330:FF:000039">
    <property type="entry name" value="U1 small nuclear ribonucleoprotein A"/>
    <property type="match status" value="1"/>
</dbReference>
<feature type="compositionally biased region" description="Polar residues" evidence="11">
    <location>
        <begin position="8"/>
        <end position="21"/>
    </location>
</feature>
<sequence length="248" mass="27723">MSDESTTRKNTSSFSATSGTEKPSGARIIQSVDVPPNQTIYVRNLDEKVKKQELRQSLYEAFSQFGRIVDVVALKTARMRGQAFIAFEDIASATNALRGLQGFLFYNKPMVIQYAKTKSDKIAKLDGTFVPRSERKPDQDTSVTQKTDSLKRKRTSTPVLSKDLNNVQVGEPNHVLFVAGIPQDCSVQQLESLFVQFPGYKETRLAAGQERVAFVEFETEDQATVALQGMQGFRISEMSQFSIVYAKK</sequence>
<reference evidence="13" key="1">
    <citation type="journal article" date="2022" name="Proc. Natl. Acad. Sci. U.S.A.">
        <title>Life cycle and functional genomics of the unicellular red alga Galdieria for elucidating algal and plant evolution and industrial use.</title>
        <authorList>
            <person name="Hirooka S."/>
            <person name="Itabashi T."/>
            <person name="Ichinose T.M."/>
            <person name="Onuma R."/>
            <person name="Fujiwara T."/>
            <person name="Yamashita S."/>
            <person name="Jong L.W."/>
            <person name="Tomita R."/>
            <person name="Iwane A.H."/>
            <person name="Miyagishima S.Y."/>
        </authorList>
    </citation>
    <scope>NUCLEOTIDE SEQUENCE</scope>
    <source>
        <strain evidence="13">NBRC 102759</strain>
    </source>
</reference>
<name>A0A9C7UQY8_9RHOD</name>
<dbReference type="InterPro" id="IPR000504">
    <property type="entry name" value="RRM_dom"/>
</dbReference>
<dbReference type="SMART" id="SM00360">
    <property type="entry name" value="RRM"/>
    <property type="match status" value="2"/>
</dbReference>